<reference evidence="2 3" key="1">
    <citation type="journal article" date="2014" name="PLoS Genet.">
        <title>Phylogenetically driven sequencing of extremely halophilic archaea reveals strategies for static and dynamic osmo-response.</title>
        <authorList>
            <person name="Becker E.A."/>
            <person name="Seitzer P.M."/>
            <person name="Tritt A."/>
            <person name="Larsen D."/>
            <person name="Krusor M."/>
            <person name="Yao A.I."/>
            <person name="Wu D."/>
            <person name="Madern D."/>
            <person name="Eisen J.A."/>
            <person name="Darling A.E."/>
            <person name="Facciotti M.T."/>
        </authorList>
    </citation>
    <scope>NUCLEOTIDE SEQUENCE [LARGE SCALE GENOMIC DNA]</scope>
    <source>
        <strain evidence="2 3">DSM 14210</strain>
    </source>
</reference>
<keyword evidence="3" id="KW-1185">Reference proteome</keyword>
<dbReference type="EMBL" id="AOJD01000003">
    <property type="protein sequence ID" value="ELZ41865.1"/>
    <property type="molecule type" value="Genomic_DNA"/>
</dbReference>
<organism evidence="2 3">
    <name type="scientific">Halorubrum tebenquichense DSM 14210</name>
    <dbReference type="NCBI Taxonomy" id="1227485"/>
    <lineage>
        <taxon>Archaea</taxon>
        <taxon>Methanobacteriati</taxon>
        <taxon>Methanobacteriota</taxon>
        <taxon>Stenosarchaea group</taxon>
        <taxon>Halobacteria</taxon>
        <taxon>Halobacteriales</taxon>
        <taxon>Haloferacaceae</taxon>
        <taxon>Halorubrum</taxon>
    </lineage>
</organism>
<comment type="caution">
    <text evidence="2">The sequence shown here is derived from an EMBL/GenBank/DDBJ whole genome shotgun (WGS) entry which is preliminary data.</text>
</comment>
<evidence type="ECO:0000313" key="3">
    <source>
        <dbReference type="Proteomes" id="UP000011523"/>
    </source>
</evidence>
<protein>
    <submittedName>
        <fullName evidence="2">Uncharacterized protein</fullName>
    </submittedName>
</protein>
<gene>
    <name evidence="2" type="ORF">C472_00439</name>
</gene>
<sequence>MADGDSSLSDDDQEFLLSGSEDLGESVDFDAATGIDAGNLARTVVGTLGLALGTAAATFVGGVTEAWTSLIDSLAEFLSGGRELVTGIARNLAPGRVYRDTDGLIVRVTESVTTPISNTWESTLPDSGIAAWIASLAIILLTFYAVARGVDKIQEVL</sequence>
<feature type="transmembrane region" description="Helical" evidence="1">
    <location>
        <begin position="129"/>
        <end position="147"/>
    </location>
</feature>
<dbReference type="Proteomes" id="UP000011523">
    <property type="component" value="Unassembled WGS sequence"/>
</dbReference>
<keyword evidence="1" id="KW-0812">Transmembrane</keyword>
<accession>M0E239</accession>
<keyword evidence="1" id="KW-1133">Transmembrane helix</keyword>
<name>M0E239_9EURY</name>
<proteinExistence type="predicted"/>
<dbReference type="RefSeq" id="WP_006627799.1">
    <property type="nucleotide sequence ID" value="NZ_AOJD01000003.1"/>
</dbReference>
<dbReference type="PATRIC" id="fig|1227485.3.peg.81"/>
<dbReference type="AlphaFoldDB" id="M0E239"/>
<evidence type="ECO:0000256" key="1">
    <source>
        <dbReference type="SAM" id="Phobius"/>
    </source>
</evidence>
<evidence type="ECO:0000313" key="2">
    <source>
        <dbReference type="EMBL" id="ELZ41865.1"/>
    </source>
</evidence>
<keyword evidence="1" id="KW-0472">Membrane</keyword>